<accession>A0A0E2BQQ9</accession>
<sequence>MKCRERIQIRIDSEGDLKNQVLRFTYGVPKNPTISYQKDRTAKSCLYRTTIGARLSYFRAAIKARLVLLEQIFIKNFEYFKIDFRTCPKTRGLRIKTRNNVKIVEVPGRILMKNFRTGFEILKKSGFVFFPLTAIKKLDPQSKLFSLSTLWIQQNTRSLNRRFALKPTALSLHTNQPMRDLS</sequence>
<dbReference type="RefSeq" id="WP_004484785.1">
    <property type="nucleotide sequence ID" value="NZ_AHON02000044.1"/>
</dbReference>
<protein>
    <submittedName>
        <fullName evidence="1">Uncharacterized protein</fullName>
    </submittedName>
</protein>
<dbReference type="Proteomes" id="UP000006329">
    <property type="component" value="Unassembled WGS sequence"/>
</dbReference>
<dbReference type="EMBL" id="AHON02000044">
    <property type="protein sequence ID" value="EKO33757.1"/>
    <property type="molecule type" value="Genomic_DNA"/>
</dbReference>
<gene>
    <name evidence="1" type="ORF">LEP1GSC179_2429</name>
</gene>
<proteinExistence type="predicted"/>
<keyword evidence="2" id="KW-1185">Reference proteome</keyword>
<dbReference type="AlphaFoldDB" id="A0A0E2BQQ9"/>
<comment type="caution">
    <text evidence="1">The sequence shown here is derived from an EMBL/GenBank/DDBJ whole genome shotgun (WGS) entry which is preliminary data.</text>
</comment>
<name>A0A0E2BQQ9_9LEPT</name>
<organism evidence="1 2">
    <name type="scientific">Leptospira santarosai str. MOR084</name>
    <dbReference type="NCBI Taxonomy" id="1049984"/>
    <lineage>
        <taxon>Bacteria</taxon>
        <taxon>Pseudomonadati</taxon>
        <taxon>Spirochaetota</taxon>
        <taxon>Spirochaetia</taxon>
        <taxon>Leptospirales</taxon>
        <taxon>Leptospiraceae</taxon>
        <taxon>Leptospira</taxon>
    </lineage>
</organism>
<evidence type="ECO:0000313" key="2">
    <source>
        <dbReference type="Proteomes" id="UP000006329"/>
    </source>
</evidence>
<reference evidence="1" key="1">
    <citation type="submission" date="2012-10" db="EMBL/GenBank/DDBJ databases">
        <authorList>
            <person name="Harkins D.M."/>
            <person name="Durkin A.S."/>
            <person name="Brinkac L.M."/>
            <person name="Haft D.H."/>
            <person name="Selengut J.D."/>
            <person name="Sanka R."/>
            <person name="DePew J."/>
            <person name="Purushe J."/>
            <person name="Matthias M.A."/>
            <person name="Vinetz J.M."/>
            <person name="Sutton G.G."/>
            <person name="Nierman W.C."/>
            <person name="Fouts D.E."/>
        </authorList>
    </citation>
    <scope>NUCLEOTIDE SEQUENCE [LARGE SCALE GENOMIC DNA]</scope>
    <source>
        <strain evidence="1">MOR084</strain>
    </source>
</reference>
<evidence type="ECO:0000313" key="1">
    <source>
        <dbReference type="EMBL" id="EKO33757.1"/>
    </source>
</evidence>